<feature type="region of interest" description="Disordered" evidence="1">
    <location>
        <begin position="137"/>
        <end position="231"/>
    </location>
</feature>
<gene>
    <name evidence="2" type="primary">Dana\GF10272</name>
    <name evidence="2" type="synonym">dana_GLEANR_10229</name>
    <name evidence="2" type="ORF">GF10272</name>
</gene>
<reference evidence="2 3" key="1">
    <citation type="journal article" date="2007" name="Nature">
        <title>Evolution of genes and genomes on the Drosophila phylogeny.</title>
        <authorList>
            <consortium name="Drosophila 12 Genomes Consortium"/>
            <person name="Clark A.G."/>
            <person name="Eisen M.B."/>
            <person name="Smith D.R."/>
            <person name="Bergman C.M."/>
            <person name="Oliver B."/>
            <person name="Markow T.A."/>
            <person name="Kaufman T.C."/>
            <person name="Kellis M."/>
            <person name="Gelbart W."/>
            <person name="Iyer V.N."/>
            <person name="Pollard D.A."/>
            <person name="Sackton T.B."/>
            <person name="Larracuente A.M."/>
            <person name="Singh N.D."/>
            <person name="Abad J.P."/>
            <person name="Abt D.N."/>
            <person name="Adryan B."/>
            <person name="Aguade M."/>
            <person name="Akashi H."/>
            <person name="Anderson W.W."/>
            <person name="Aquadro C.F."/>
            <person name="Ardell D.H."/>
            <person name="Arguello R."/>
            <person name="Artieri C.G."/>
            <person name="Barbash D.A."/>
            <person name="Barker D."/>
            <person name="Barsanti P."/>
            <person name="Batterham P."/>
            <person name="Batzoglou S."/>
            <person name="Begun D."/>
            <person name="Bhutkar A."/>
            <person name="Blanco E."/>
            <person name="Bosak S.A."/>
            <person name="Bradley R.K."/>
            <person name="Brand A.D."/>
            <person name="Brent M.R."/>
            <person name="Brooks A.N."/>
            <person name="Brown R.H."/>
            <person name="Butlin R.K."/>
            <person name="Caggese C."/>
            <person name="Calvi B.R."/>
            <person name="Bernardo de Carvalho A."/>
            <person name="Caspi A."/>
            <person name="Castrezana S."/>
            <person name="Celniker S.E."/>
            <person name="Chang J.L."/>
            <person name="Chapple C."/>
            <person name="Chatterji S."/>
            <person name="Chinwalla A."/>
            <person name="Civetta A."/>
            <person name="Clifton S.W."/>
            <person name="Comeron J.M."/>
            <person name="Costello J.C."/>
            <person name="Coyne J.A."/>
            <person name="Daub J."/>
            <person name="David R.G."/>
            <person name="Delcher A.L."/>
            <person name="Delehaunty K."/>
            <person name="Do C.B."/>
            <person name="Ebling H."/>
            <person name="Edwards K."/>
            <person name="Eickbush T."/>
            <person name="Evans J.D."/>
            <person name="Filipski A."/>
            <person name="Findeiss S."/>
            <person name="Freyhult E."/>
            <person name="Fulton L."/>
            <person name="Fulton R."/>
            <person name="Garcia A.C."/>
            <person name="Gardiner A."/>
            <person name="Garfield D.A."/>
            <person name="Garvin B.E."/>
            <person name="Gibson G."/>
            <person name="Gilbert D."/>
            <person name="Gnerre S."/>
            <person name="Godfrey J."/>
            <person name="Good R."/>
            <person name="Gotea V."/>
            <person name="Gravely B."/>
            <person name="Greenberg A.J."/>
            <person name="Griffiths-Jones S."/>
            <person name="Gross S."/>
            <person name="Guigo R."/>
            <person name="Gustafson E.A."/>
            <person name="Haerty W."/>
            <person name="Hahn M.W."/>
            <person name="Halligan D.L."/>
            <person name="Halpern A.L."/>
            <person name="Halter G.M."/>
            <person name="Han M.V."/>
            <person name="Heger A."/>
            <person name="Hillier L."/>
            <person name="Hinrichs A.S."/>
            <person name="Holmes I."/>
            <person name="Hoskins R.A."/>
            <person name="Hubisz M.J."/>
            <person name="Hultmark D."/>
            <person name="Huntley M.A."/>
            <person name="Jaffe D.B."/>
            <person name="Jagadeeshan S."/>
            <person name="Jeck W.R."/>
            <person name="Johnson J."/>
            <person name="Jones C.D."/>
            <person name="Jordan W.C."/>
            <person name="Karpen G.H."/>
            <person name="Kataoka E."/>
            <person name="Keightley P.D."/>
            <person name="Kheradpour P."/>
            <person name="Kirkness E.F."/>
            <person name="Koerich L.B."/>
            <person name="Kristiansen K."/>
            <person name="Kudrna D."/>
            <person name="Kulathinal R.J."/>
            <person name="Kumar S."/>
            <person name="Kwok R."/>
            <person name="Lander E."/>
            <person name="Langley C.H."/>
            <person name="Lapoint R."/>
            <person name="Lazzaro B.P."/>
            <person name="Lee S.J."/>
            <person name="Levesque L."/>
            <person name="Li R."/>
            <person name="Lin C.F."/>
            <person name="Lin M.F."/>
            <person name="Lindblad-Toh K."/>
            <person name="Llopart A."/>
            <person name="Long M."/>
            <person name="Low L."/>
            <person name="Lozovsky E."/>
            <person name="Lu J."/>
            <person name="Luo M."/>
            <person name="Machado C.A."/>
            <person name="Makalowski W."/>
            <person name="Marzo M."/>
            <person name="Matsuda M."/>
            <person name="Matzkin L."/>
            <person name="McAllister B."/>
            <person name="McBride C.S."/>
            <person name="McKernan B."/>
            <person name="McKernan K."/>
            <person name="Mendez-Lago M."/>
            <person name="Minx P."/>
            <person name="Mollenhauer M.U."/>
            <person name="Montooth K."/>
            <person name="Mount S.M."/>
            <person name="Mu X."/>
            <person name="Myers E."/>
            <person name="Negre B."/>
            <person name="Newfeld S."/>
            <person name="Nielsen R."/>
            <person name="Noor M.A."/>
            <person name="O'Grady P."/>
            <person name="Pachter L."/>
            <person name="Papaceit M."/>
            <person name="Parisi M.J."/>
            <person name="Parisi M."/>
            <person name="Parts L."/>
            <person name="Pedersen J.S."/>
            <person name="Pesole G."/>
            <person name="Phillippy A.M."/>
            <person name="Ponting C.P."/>
            <person name="Pop M."/>
            <person name="Porcelli D."/>
            <person name="Powell J.R."/>
            <person name="Prohaska S."/>
            <person name="Pruitt K."/>
            <person name="Puig M."/>
            <person name="Quesneville H."/>
            <person name="Ram K.R."/>
            <person name="Rand D."/>
            <person name="Rasmussen M.D."/>
            <person name="Reed L.K."/>
            <person name="Reenan R."/>
            <person name="Reily A."/>
            <person name="Remington K.A."/>
            <person name="Rieger T.T."/>
            <person name="Ritchie M.G."/>
            <person name="Robin C."/>
            <person name="Rogers Y.H."/>
            <person name="Rohde C."/>
            <person name="Rozas J."/>
            <person name="Rubenfield M.J."/>
            <person name="Ruiz A."/>
            <person name="Russo S."/>
            <person name="Salzberg S.L."/>
            <person name="Sanchez-Gracia A."/>
            <person name="Saranga D.J."/>
            <person name="Sato H."/>
            <person name="Schaeffer S.W."/>
            <person name="Schatz M.C."/>
            <person name="Schlenke T."/>
            <person name="Schwartz R."/>
            <person name="Segarra C."/>
            <person name="Singh R.S."/>
            <person name="Sirot L."/>
            <person name="Sirota M."/>
            <person name="Sisneros N.B."/>
            <person name="Smith C.D."/>
            <person name="Smith T.F."/>
            <person name="Spieth J."/>
            <person name="Stage D.E."/>
            <person name="Stark A."/>
            <person name="Stephan W."/>
            <person name="Strausberg R.L."/>
            <person name="Strempel S."/>
            <person name="Sturgill D."/>
            <person name="Sutton G."/>
            <person name="Sutton G.G."/>
            <person name="Tao W."/>
            <person name="Teichmann S."/>
            <person name="Tobari Y.N."/>
            <person name="Tomimura Y."/>
            <person name="Tsolas J.M."/>
            <person name="Valente V.L."/>
            <person name="Venter E."/>
            <person name="Venter J.C."/>
            <person name="Vicario S."/>
            <person name="Vieira F.G."/>
            <person name="Vilella A.J."/>
            <person name="Villasante A."/>
            <person name="Walenz B."/>
            <person name="Wang J."/>
            <person name="Wasserman M."/>
            <person name="Watts T."/>
            <person name="Wilson D."/>
            <person name="Wilson R.K."/>
            <person name="Wing R.A."/>
            <person name="Wolfner M.F."/>
            <person name="Wong A."/>
            <person name="Wong G.K."/>
            <person name="Wu C.I."/>
            <person name="Wu G."/>
            <person name="Yamamoto D."/>
            <person name="Yang H.P."/>
            <person name="Yang S.P."/>
            <person name="Yorke J.A."/>
            <person name="Yoshida K."/>
            <person name="Zdobnov E."/>
            <person name="Zhang P."/>
            <person name="Zhang Y."/>
            <person name="Zimin A.V."/>
            <person name="Baldwin J."/>
            <person name="Abdouelleil A."/>
            <person name="Abdulkadir J."/>
            <person name="Abebe A."/>
            <person name="Abera B."/>
            <person name="Abreu J."/>
            <person name="Acer S.C."/>
            <person name="Aftuck L."/>
            <person name="Alexander A."/>
            <person name="An P."/>
            <person name="Anderson E."/>
            <person name="Anderson S."/>
            <person name="Arachi H."/>
            <person name="Azer M."/>
            <person name="Bachantsang P."/>
            <person name="Barry A."/>
            <person name="Bayul T."/>
            <person name="Berlin A."/>
            <person name="Bessette D."/>
            <person name="Bloom T."/>
            <person name="Blye J."/>
            <person name="Boguslavskiy L."/>
            <person name="Bonnet C."/>
            <person name="Boukhgalter B."/>
            <person name="Bourzgui I."/>
            <person name="Brown A."/>
            <person name="Cahill P."/>
            <person name="Channer S."/>
            <person name="Cheshatsang Y."/>
            <person name="Chuda L."/>
            <person name="Citroen M."/>
            <person name="Collymore A."/>
            <person name="Cooke P."/>
            <person name="Costello M."/>
            <person name="D'Aco K."/>
            <person name="Daza R."/>
            <person name="De Haan G."/>
            <person name="DeGray S."/>
            <person name="DeMaso C."/>
            <person name="Dhargay N."/>
            <person name="Dooley K."/>
            <person name="Dooley E."/>
            <person name="Doricent M."/>
            <person name="Dorje P."/>
            <person name="Dorjee K."/>
            <person name="Dupes A."/>
            <person name="Elong R."/>
            <person name="Falk J."/>
            <person name="Farina A."/>
            <person name="Faro S."/>
            <person name="Ferguson D."/>
            <person name="Fisher S."/>
            <person name="Foley C.D."/>
            <person name="Franke A."/>
            <person name="Friedrich D."/>
            <person name="Gadbois L."/>
            <person name="Gearin G."/>
            <person name="Gearin C.R."/>
            <person name="Giannoukos G."/>
            <person name="Goode T."/>
            <person name="Graham J."/>
            <person name="Grandbois E."/>
            <person name="Grewal S."/>
            <person name="Gyaltsen K."/>
            <person name="Hafez N."/>
            <person name="Hagos B."/>
            <person name="Hall J."/>
            <person name="Henson C."/>
            <person name="Hollinger A."/>
            <person name="Honan T."/>
            <person name="Huard M.D."/>
            <person name="Hughes L."/>
            <person name="Hurhula B."/>
            <person name="Husby M.E."/>
            <person name="Kamat A."/>
            <person name="Kanga B."/>
            <person name="Kashin S."/>
            <person name="Khazanovich D."/>
            <person name="Kisner P."/>
            <person name="Lance K."/>
            <person name="Lara M."/>
            <person name="Lee W."/>
            <person name="Lennon N."/>
            <person name="Letendre F."/>
            <person name="LeVine R."/>
            <person name="Lipovsky A."/>
            <person name="Liu X."/>
            <person name="Liu J."/>
            <person name="Liu S."/>
            <person name="Lokyitsang T."/>
            <person name="Lokyitsang Y."/>
            <person name="Lubonja R."/>
            <person name="Lui A."/>
            <person name="MacDonald P."/>
            <person name="Magnisalis V."/>
            <person name="Maru K."/>
            <person name="Matthews C."/>
            <person name="McCusker W."/>
            <person name="McDonough S."/>
            <person name="Mehta T."/>
            <person name="Meldrim J."/>
            <person name="Meneus L."/>
            <person name="Mihai O."/>
            <person name="Mihalev A."/>
            <person name="Mihova T."/>
            <person name="Mittelman R."/>
            <person name="Mlenga V."/>
            <person name="Montmayeur A."/>
            <person name="Mulrain L."/>
            <person name="Navidi A."/>
            <person name="Naylor J."/>
            <person name="Negash T."/>
            <person name="Nguyen T."/>
            <person name="Nguyen N."/>
            <person name="Nicol R."/>
            <person name="Norbu C."/>
            <person name="Norbu N."/>
            <person name="Novod N."/>
            <person name="O'Neill B."/>
            <person name="Osman S."/>
            <person name="Markiewicz E."/>
            <person name="Oyono O.L."/>
            <person name="Patti C."/>
            <person name="Phunkhang P."/>
            <person name="Pierre F."/>
            <person name="Priest M."/>
            <person name="Raghuraman S."/>
            <person name="Rege F."/>
            <person name="Reyes R."/>
            <person name="Rise C."/>
            <person name="Rogov P."/>
            <person name="Ross K."/>
            <person name="Ryan E."/>
            <person name="Settipalli S."/>
            <person name="Shea T."/>
            <person name="Sherpa N."/>
            <person name="Shi L."/>
            <person name="Shih D."/>
            <person name="Sparrow T."/>
            <person name="Spaulding J."/>
            <person name="Stalker J."/>
            <person name="Stange-Thomann N."/>
            <person name="Stavropoulos S."/>
            <person name="Stone C."/>
            <person name="Strader C."/>
            <person name="Tesfaye S."/>
            <person name="Thomson T."/>
            <person name="Thoulutsang Y."/>
            <person name="Thoulutsang D."/>
            <person name="Topham K."/>
            <person name="Topping I."/>
            <person name="Tsamla T."/>
            <person name="Vassiliev H."/>
            <person name="Vo A."/>
            <person name="Wangchuk T."/>
            <person name="Wangdi T."/>
            <person name="Weiand M."/>
            <person name="Wilkinson J."/>
            <person name="Wilson A."/>
            <person name="Yadav S."/>
            <person name="Young G."/>
            <person name="Yu Q."/>
            <person name="Zembek L."/>
            <person name="Zhong D."/>
            <person name="Zimmer A."/>
            <person name="Zwirko Z."/>
            <person name="Jaffe D.B."/>
            <person name="Alvarez P."/>
            <person name="Brockman W."/>
            <person name="Butler J."/>
            <person name="Chin C."/>
            <person name="Gnerre S."/>
            <person name="Grabherr M."/>
            <person name="Kleber M."/>
            <person name="Mauceli E."/>
            <person name="MacCallum I."/>
        </authorList>
    </citation>
    <scope>NUCLEOTIDE SEQUENCE [LARGE SCALE GENOMIC DNA]</scope>
    <source>
        <strain evidence="3">Tucson 14024-0371.13</strain>
    </source>
</reference>
<dbReference type="HOGENOM" id="CLU_1373523_0_0_1"/>
<dbReference type="KEGG" id="dan:6493144"/>
<feature type="region of interest" description="Disordered" evidence="1">
    <location>
        <begin position="90"/>
        <end position="123"/>
    </location>
</feature>
<evidence type="ECO:0000313" key="2">
    <source>
        <dbReference type="EMBL" id="EDV39945.2"/>
    </source>
</evidence>
<proteinExistence type="predicted"/>
<dbReference type="STRING" id="7217.B3M837"/>
<evidence type="ECO:0000256" key="1">
    <source>
        <dbReference type="SAM" id="MobiDB-lite"/>
    </source>
</evidence>
<name>B3M837_DROAN</name>
<accession>B3M837</accession>
<evidence type="ECO:0000313" key="3">
    <source>
        <dbReference type="Proteomes" id="UP000007801"/>
    </source>
</evidence>
<dbReference type="FunCoup" id="B3M837">
    <property type="interactions" value="21"/>
</dbReference>
<dbReference type="InParanoid" id="B3M837"/>
<feature type="compositionally biased region" description="Low complexity" evidence="1">
    <location>
        <begin position="103"/>
        <end position="123"/>
    </location>
</feature>
<organism evidence="2 3">
    <name type="scientific">Drosophila ananassae</name>
    <name type="common">Fruit fly</name>
    <dbReference type="NCBI Taxonomy" id="7217"/>
    <lineage>
        <taxon>Eukaryota</taxon>
        <taxon>Metazoa</taxon>
        <taxon>Ecdysozoa</taxon>
        <taxon>Arthropoda</taxon>
        <taxon>Hexapoda</taxon>
        <taxon>Insecta</taxon>
        <taxon>Pterygota</taxon>
        <taxon>Neoptera</taxon>
        <taxon>Endopterygota</taxon>
        <taxon>Diptera</taxon>
        <taxon>Brachycera</taxon>
        <taxon>Muscomorpha</taxon>
        <taxon>Ephydroidea</taxon>
        <taxon>Drosophilidae</taxon>
        <taxon>Drosophila</taxon>
        <taxon>Sophophora</taxon>
    </lineage>
</organism>
<dbReference type="Proteomes" id="UP000007801">
    <property type="component" value="Unassembled WGS sequence"/>
</dbReference>
<dbReference type="EMBL" id="CH902618">
    <property type="protein sequence ID" value="EDV39945.2"/>
    <property type="molecule type" value="Genomic_DNA"/>
</dbReference>
<dbReference type="AlphaFoldDB" id="B3M837"/>
<dbReference type="eggNOG" id="ENOG502T91A">
    <property type="taxonomic scope" value="Eukaryota"/>
</dbReference>
<sequence length="257" mass="27984">MLWNLASWREYFVDIKRIMPPNSQEETPAKGKQVYCGLGNHKLQTPNKALRNRVLLSFAKKINPEIREGTLLCLKCYIGLEKIFHNKLRSKRQHEVKKNATGSSISDVSNSQSIQTSSSEGSSTAAVRAIAQQVITGSSESSVVAVPSPSPESSRSSDRPTTSAAAAARRKRKSDEQAAAARRKRKSDEQAAAGNTSKRSRPPPDPTDSDDDPNSNLSLNAVNGTRLPHIQPIPKRRPTIILNKAVMDIYLAGTTGG</sequence>
<feature type="compositionally biased region" description="Low complexity" evidence="1">
    <location>
        <begin position="138"/>
        <end position="167"/>
    </location>
</feature>
<dbReference type="OrthoDB" id="8031641at2759"/>
<keyword evidence="3" id="KW-1185">Reference proteome</keyword>
<dbReference type="GeneID" id="6493144"/>
<protein>
    <submittedName>
        <fullName evidence="2">Uncharacterized protein</fullName>
    </submittedName>
</protein>